<dbReference type="Proteomes" id="UP000288805">
    <property type="component" value="Unassembled WGS sequence"/>
</dbReference>
<protein>
    <recommendedName>
        <fullName evidence="3">Reverse transcriptase zinc-binding domain-containing protein</fullName>
    </recommendedName>
</protein>
<proteinExistence type="predicted"/>
<organism evidence="1 2">
    <name type="scientific">Vitis vinifera</name>
    <name type="common">Grape</name>
    <dbReference type="NCBI Taxonomy" id="29760"/>
    <lineage>
        <taxon>Eukaryota</taxon>
        <taxon>Viridiplantae</taxon>
        <taxon>Streptophyta</taxon>
        <taxon>Embryophyta</taxon>
        <taxon>Tracheophyta</taxon>
        <taxon>Spermatophyta</taxon>
        <taxon>Magnoliopsida</taxon>
        <taxon>eudicotyledons</taxon>
        <taxon>Gunneridae</taxon>
        <taxon>Pentapetalae</taxon>
        <taxon>rosids</taxon>
        <taxon>Vitales</taxon>
        <taxon>Vitaceae</taxon>
        <taxon>Viteae</taxon>
        <taxon>Vitis</taxon>
    </lineage>
</organism>
<accession>A0A438ITE5</accession>
<dbReference type="AlphaFoldDB" id="A0A438ITE5"/>
<comment type="caution">
    <text evidence="1">The sequence shown here is derived from an EMBL/GenBank/DDBJ whole genome shotgun (WGS) entry which is preliminary data.</text>
</comment>
<name>A0A438ITE5_VITVI</name>
<reference evidence="1 2" key="1">
    <citation type="journal article" date="2018" name="PLoS Genet.">
        <title>Population sequencing reveals clonal diversity and ancestral inbreeding in the grapevine cultivar Chardonnay.</title>
        <authorList>
            <person name="Roach M.J."/>
            <person name="Johnson D.L."/>
            <person name="Bohlmann J."/>
            <person name="van Vuuren H.J."/>
            <person name="Jones S.J."/>
            <person name="Pretorius I.S."/>
            <person name="Schmidt S.A."/>
            <person name="Borneman A.R."/>
        </authorList>
    </citation>
    <scope>NUCLEOTIDE SEQUENCE [LARGE SCALE GENOMIC DNA]</scope>
    <source>
        <strain evidence="2">cv. Chardonnay</strain>
        <tissue evidence="1">Leaf</tissue>
    </source>
</reference>
<evidence type="ECO:0008006" key="3">
    <source>
        <dbReference type="Google" id="ProtNLM"/>
    </source>
</evidence>
<sequence>MVLLGALRQREDGEKGVGLPPVKSEIIPIGGVEEVDRATAVFGCKVGNLPTNYLGLPLGASHKSCKVWDGESETQIGKNSKGVLVGRYGGKKEDSLGRVFGEESLLANLGRCKVGGHLRTNQIWWDMWVGDSKLKDLLPLLFRIAANNSAIVDDLWGRQEVRVQEGEDFLVWKIERKGTLRYANEEGLSMANRCNLCKANEETANHILIHCGKTRDLGICCFLRLGWCGCSGFREKFAS</sequence>
<gene>
    <name evidence="1" type="ORF">CK203_024723</name>
</gene>
<evidence type="ECO:0000313" key="1">
    <source>
        <dbReference type="EMBL" id="RVX00002.1"/>
    </source>
</evidence>
<dbReference type="EMBL" id="QGNW01000084">
    <property type="protein sequence ID" value="RVX00002.1"/>
    <property type="molecule type" value="Genomic_DNA"/>
</dbReference>
<evidence type="ECO:0000313" key="2">
    <source>
        <dbReference type="Proteomes" id="UP000288805"/>
    </source>
</evidence>